<dbReference type="Gene3D" id="3.30.1340.10">
    <property type="entry name" value="HPr-like"/>
    <property type="match status" value="1"/>
</dbReference>
<dbReference type="InterPro" id="IPR035895">
    <property type="entry name" value="HPr-like_sf"/>
</dbReference>
<keyword evidence="10" id="KW-1185">Reference proteome</keyword>
<keyword evidence="7" id="KW-0598">Phosphotransferase system</keyword>
<dbReference type="PRINTS" id="PR00107">
    <property type="entry name" value="PHOSPHOCPHPR"/>
</dbReference>
<feature type="domain" description="HPr" evidence="8">
    <location>
        <begin position="1"/>
        <end position="88"/>
    </location>
</feature>
<dbReference type="NCBIfam" id="TIGR01003">
    <property type="entry name" value="PTS_HPr_family"/>
    <property type="match status" value="1"/>
</dbReference>
<dbReference type="InterPro" id="IPR050399">
    <property type="entry name" value="HPr"/>
</dbReference>
<dbReference type="PANTHER" id="PTHR33705:SF2">
    <property type="entry name" value="PHOSPHOCARRIER PROTEIN NPR"/>
    <property type="match status" value="1"/>
</dbReference>
<proteinExistence type="inferred from homology"/>
<evidence type="ECO:0000256" key="7">
    <source>
        <dbReference type="ARBA" id="ARBA00022683"/>
    </source>
</evidence>
<sequence>MQEQTFTITADTGVHARPATLLVNKAGQFESEIEISYNGKDVNLKSIMGVMSLGIPKEAEVKITASGGDEADAMQGITGVMNEHLGEEAGS</sequence>
<dbReference type="InterPro" id="IPR002114">
    <property type="entry name" value="PTS_HPr_Ser_P_site"/>
</dbReference>
<dbReference type="InterPro" id="IPR000032">
    <property type="entry name" value="HPr-like"/>
</dbReference>
<evidence type="ECO:0000256" key="6">
    <source>
        <dbReference type="ARBA" id="ARBA00022597"/>
    </source>
</evidence>
<comment type="function">
    <text evidence="1">General (non sugar-specific) component of the phosphoenolpyruvate-dependent sugar phosphotransferase system (sugar PTS). This major carbohydrate active-transport system catalyzes the phosphorylation of incoming sugar substrates concomitantly with their translocation across the cell membrane. The phosphoryl group from phosphoenolpyruvate (PEP) is transferred to the phosphoryl carrier protein HPr by enzyme I. Phospho-HPr then transfers it to the PTS EIIA domain.</text>
</comment>
<evidence type="ECO:0000313" key="10">
    <source>
        <dbReference type="Proteomes" id="UP001596620"/>
    </source>
</evidence>
<dbReference type="PROSITE" id="PS00369">
    <property type="entry name" value="PTS_HPR_HIS"/>
    <property type="match status" value="1"/>
</dbReference>
<dbReference type="InterPro" id="IPR001020">
    <property type="entry name" value="PTS_HPr_His_P_site"/>
</dbReference>
<evidence type="ECO:0000256" key="4">
    <source>
        <dbReference type="ARBA" id="ARBA00020422"/>
    </source>
</evidence>
<dbReference type="Pfam" id="PF00381">
    <property type="entry name" value="PTS-HPr"/>
    <property type="match status" value="1"/>
</dbReference>
<organism evidence="9 10">
    <name type="scientific">Lentibacillus kimchii</name>
    <dbReference type="NCBI Taxonomy" id="1542911"/>
    <lineage>
        <taxon>Bacteria</taxon>
        <taxon>Bacillati</taxon>
        <taxon>Bacillota</taxon>
        <taxon>Bacilli</taxon>
        <taxon>Bacillales</taxon>
        <taxon>Bacillaceae</taxon>
        <taxon>Lentibacillus</taxon>
    </lineage>
</organism>
<dbReference type="PANTHER" id="PTHR33705">
    <property type="entry name" value="PHOSPHOCARRIER PROTEIN HPR"/>
    <property type="match status" value="1"/>
</dbReference>
<dbReference type="PROSITE" id="PS00589">
    <property type="entry name" value="PTS_HPR_SER"/>
    <property type="match status" value="1"/>
</dbReference>
<evidence type="ECO:0000259" key="8">
    <source>
        <dbReference type="PROSITE" id="PS51350"/>
    </source>
</evidence>
<comment type="subcellular location">
    <subcellularLocation>
        <location evidence="2">Cytoplasm</location>
    </subcellularLocation>
</comment>
<reference evidence="10" key="1">
    <citation type="journal article" date="2019" name="Int. J. Syst. Evol. Microbiol.">
        <title>The Global Catalogue of Microorganisms (GCM) 10K type strain sequencing project: providing services to taxonomists for standard genome sequencing and annotation.</title>
        <authorList>
            <consortium name="The Broad Institute Genomics Platform"/>
            <consortium name="The Broad Institute Genome Sequencing Center for Infectious Disease"/>
            <person name="Wu L."/>
            <person name="Ma J."/>
        </authorList>
    </citation>
    <scope>NUCLEOTIDE SEQUENCE [LARGE SCALE GENOMIC DNA]</scope>
    <source>
        <strain evidence="10">JCM 30234</strain>
    </source>
</reference>
<dbReference type="EMBL" id="JBHTGR010000004">
    <property type="protein sequence ID" value="MFC7746071.1"/>
    <property type="molecule type" value="Genomic_DNA"/>
</dbReference>
<comment type="similarity">
    <text evidence="3">Belongs to the HPr family.</text>
</comment>
<dbReference type="RefSeq" id="WP_382357553.1">
    <property type="nucleotide sequence ID" value="NZ_JBHTGR010000004.1"/>
</dbReference>
<keyword evidence="6" id="KW-0762">Sugar transport</keyword>
<comment type="caution">
    <text evidence="9">The sequence shown here is derived from an EMBL/GenBank/DDBJ whole genome shotgun (WGS) entry which is preliminary data.</text>
</comment>
<accession>A0ABW2UQL0</accession>
<evidence type="ECO:0000313" key="9">
    <source>
        <dbReference type="EMBL" id="MFC7746071.1"/>
    </source>
</evidence>
<keyword evidence="5" id="KW-0963">Cytoplasm</keyword>
<evidence type="ECO:0000256" key="1">
    <source>
        <dbReference type="ARBA" id="ARBA00003681"/>
    </source>
</evidence>
<dbReference type="Proteomes" id="UP001596620">
    <property type="component" value="Unassembled WGS sequence"/>
</dbReference>
<dbReference type="PROSITE" id="PS51350">
    <property type="entry name" value="PTS_HPR_DOM"/>
    <property type="match status" value="1"/>
</dbReference>
<evidence type="ECO:0000256" key="2">
    <source>
        <dbReference type="ARBA" id="ARBA00004496"/>
    </source>
</evidence>
<name>A0ABW2UQL0_9BACI</name>
<evidence type="ECO:0000256" key="5">
    <source>
        <dbReference type="ARBA" id="ARBA00022490"/>
    </source>
</evidence>
<evidence type="ECO:0000256" key="3">
    <source>
        <dbReference type="ARBA" id="ARBA00010736"/>
    </source>
</evidence>
<gene>
    <name evidence="9" type="ORF">ACFQU8_02300</name>
</gene>
<dbReference type="SUPFAM" id="SSF55594">
    <property type="entry name" value="HPr-like"/>
    <property type="match status" value="1"/>
</dbReference>
<keyword evidence="6" id="KW-0813">Transport</keyword>
<protein>
    <recommendedName>
        <fullName evidence="4">Phosphocarrier protein HPr</fullName>
    </recommendedName>
</protein>
<dbReference type="NCBIfam" id="NF010352">
    <property type="entry name" value="PRK13780.1"/>
    <property type="match status" value="1"/>
</dbReference>
<dbReference type="CDD" id="cd00367">
    <property type="entry name" value="PTS-HPr_like"/>
    <property type="match status" value="1"/>
</dbReference>